<evidence type="ECO:0000313" key="8">
    <source>
        <dbReference type="EMBL" id="MFC3146536.1"/>
    </source>
</evidence>
<comment type="similarity">
    <text evidence="4">Belongs to the glycosyltransferase 104 family.</text>
</comment>
<protein>
    <recommendedName>
        <fullName evidence="5">Protein-arginine rhamnosyltransferase</fullName>
    </recommendedName>
    <alternativeName>
        <fullName evidence="6">EF-P arginine rhamnosyltransferase</fullName>
    </alternativeName>
</protein>
<evidence type="ECO:0000256" key="4">
    <source>
        <dbReference type="ARBA" id="ARBA00024346"/>
    </source>
</evidence>
<dbReference type="GO" id="GO:0003746">
    <property type="term" value="F:translation elongation factor activity"/>
    <property type="evidence" value="ECO:0007669"/>
    <property type="project" value="UniProtKB-KW"/>
</dbReference>
<evidence type="ECO:0000256" key="5">
    <source>
        <dbReference type="ARBA" id="ARBA00024416"/>
    </source>
</evidence>
<dbReference type="EMBL" id="JBHRTI010000003">
    <property type="protein sequence ID" value="MFC3146536.1"/>
    <property type="molecule type" value="Genomic_DNA"/>
</dbReference>
<proteinExistence type="inferred from homology"/>
<dbReference type="Pfam" id="PF10093">
    <property type="entry name" value="EarP"/>
    <property type="match status" value="1"/>
</dbReference>
<name>A0ABV7H1X2_9BURK</name>
<keyword evidence="1" id="KW-0328">Glycosyltransferase</keyword>
<keyword evidence="8" id="KW-0251">Elongation factor</keyword>
<evidence type="ECO:0000256" key="1">
    <source>
        <dbReference type="ARBA" id="ARBA00022676"/>
    </source>
</evidence>
<evidence type="ECO:0000256" key="3">
    <source>
        <dbReference type="ARBA" id="ARBA00024303"/>
    </source>
</evidence>
<evidence type="ECO:0000256" key="6">
    <source>
        <dbReference type="ARBA" id="ARBA00030025"/>
    </source>
</evidence>
<dbReference type="RefSeq" id="WP_377300826.1">
    <property type="nucleotide sequence ID" value="NZ_CP180191.1"/>
</dbReference>
<comment type="catalytic activity">
    <reaction evidence="7">
        <text>dTDP-beta-L-rhamnose + L-arginyl-[protein] = N(omega)-(alpha-L-rhamnosyl)-L-arginyl-[protein] + dTDP + H(+)</text>
        <dbReference type="Rhea" id="RHEA:66692"/>
        <dbReference type="Rhea" id="RHEA-COMP:10532"/>
        <dbReference type="Rhea" id="RHEA-COMP:17096"/>
        <dbReference type="ChEBI" id="CHEBI:15378"/>
        <dbReference type="ChEBI" id="CHEBI:29965"/>
        <dbReference type="ChEBI" id="CHEBI:57510"/>
        <dbReference type="ChEBI" id="CHEBI:58369"/>
        <dbReference type="ChEBI" id="CHEBI:167445"/>
    </reaction>
    <physiologicalReaction direction="left-to-right" evidence="7">
        <dbReference type="Rhea" id="RHEA:66693"/>
    </physiologicalReaction>
</comment>
<dbReference type="InterPro" id="IPR016633">
    <property type="entry name" value="EarP"/>
</dbReference>
<sequence length="349" mass="37749">MSATRHTLDIFCRVIDNLGDAGVCLRLARRMAGGFGWSVRIFIDAPEVIAPLVPPGLTGLDVLPWHAAERESTAFAACVIGAFGCDLPAAYRARMAAQRAAGESAPRWLNLEYFSCEDWVAGSHGLPSPQADGLSKHFWIPGFRAGSAGVTVLPDASAARAPRPAGAPLRALLFCYPYAPWAAWIAQAGQGSQAIELWVPAAGHGLNAACTGVVTVFHEPLMDQAQFDGRLAELDFAFVRGEDSVVQAILSAVPFIWNIYAQDDGAHRPKLAALLDWWCAGLHRDAAAVMQQVHQAWNGPGWPQATTDAPSLWQRYLDVLPMLSEHARRVARRVRAEADLGTRLSQWVG</sequence>
<keyword evidence="9" id="KW-1185">Reference proteome</keyword>
<accession>A0ABV7H1X2</accession>
<keyword evidence="8" id="KW-0648">Protein biosynthesis</keyword>
<comment type="caution">
    <text evidence="8">The sequence shown here is derived from an EMBL/GenBank/DDBJ whole genome shotgun (WGS) entry which is preliminary data.</text>
</comment>
<evidence type="ECO:0000256" key="7">
    <source>
        <dbReference type="ARBA" id="ARBA00048472"/>
    </source>
</evidence>
<organism evidence="8 9">
    <name type="scientific">Piscinibacterium candidicorallinum</name>
    <dbReference type="NCBI Taxonomy" id="1793872"/>
    <lineage>
        <taxon>Bacteria</taxon>
        <taxon>Pseudomonadati</taxon>
        <taxon>Pseudomonadota</taxon>
        <taxon>Betaproteobacteria</taxon>
        <taxon>Burkholderiales</taxon>
        <taxon>Piscinibacterium</taxon>
    </lineage>
</organism>
<dbReference type="Proteomes" id="UP001595556">
    <property type="component" value="Unassembled WGS sequence"/>
</dbReference>
<keyword evidence="2" id="KW-0808">Transferase</keyword>
<evidence type="ECO:0000313" key="9">
    <source>
        <dbReference type="Proteomes" id="UP001595556"/>
    </source>
</evidence>
<evidence type="ECO:0000256" key="2">
    <source>
        <dbReference type="ARBA" id="ARBA00022679"/>
    </source>
</evidence>
<gene>
    <name evidence="8" type="primary">earP</name>
    <name evidence="8" type="ORF">ACFOEN_02640</name>
</gene>
<comment type="function">
    <text evidence="3">Protein-arginine rhamnosyltransferase that catalyzes the transfer of a single rhamnose to elongation factor P (EF-P) on 'Lys-32', a modification required for EF-P-dependent rescue of polyproline stalled ribosomes.</text>
</comment>
<reference evidence="9" key="1">
    <citation type="journal article" date="2019" name="Int. J. Syst. Evol. Microbiol.">
        <title>The Global Catalogue of Microorganisms (GCM) 10K type strain sequencing project: providing services to taxonomists for standard genome sequencing and annotation.</title>
        <authorList>
            <consortium name="The Broad Institute Genomics Platform"/>
            <consortium name="The Broad Institute Genome Sequencing Center for Infectious Disease"/>
            <person name="Wu L."/>
            <person name="Ma J."/>
        </authorList>
    </citation>
    <scope>NUCLEOTIDE SEQUENCE [LARGE SCALE GENOMIC DNA]</scope>
    <source>
        <strain evidence="9">KCTC 52168</strain>
    </source>
</reference>